<evidence type="ECO:0000313" key="1">
    <source>
        <dbReference type="EMBL" id="QRD02591.1"/>
    </source>
</evidence>
<name>A0A7U2FGT5_PHANO</name>
<proteinExistence type="predicted"/>
<dbReference type="EMBL" id="CP069036">
    <property type="protein sequence ID" value="QRD02591.1"/>
    <property type="molecule type" value="Genomic_DNA"/>
</dbReference>
<organism evidence="1 2">
    <name type="scientific">Phaeosphaeria nodorum (strain SN15 / ATCC MYA-4574 / FGSC 10173)</name>
    <name type="common">Glume blotch fungus</name>
    <name type="synonym">Parastagonospora nodorum</name>
    <dbReference type="NCBI Taxonomy" id="321614"/>
    <lineage>
        <taxon>Eukaryota</taxon>
        <taxon>Fungi</taxon>
        <taxon>Dikarya</taxon>
        <taxon>Ascomycota</taxon>
        <taxon>Pezizomycotina</taxon>
        <taxon>Dothideomycetes</taxon>
        <taxon>Pleosporomycetidae</taxon>
        <taxon>Pleosporales</taxon>
        <taxon>Pleosporineae</taxon>
        <taxon>Phaeosphaeriaceae</taxon>
        <taxon>Parastagonospora</taxon>
    </lineage>
</organism>
<dbReference type="Proteomes" id="UP000663193">
    <property type="component" value="Chromosome 14"/>
</dbReference>
<reference evidence="2" key="1">
    <citation type="journal article" date="2021" name="BMC Genomics">
        <title>Chromosome-level genome assembly and manually-curated proteome of model necrotroph Parastagonospora nodorum Sn15 reveals a genome-wide trove of candidate effector homologs, and redundancy of virulence-related functions within an accessory chromosome.</title>
        <authorList>
            <person name="Bertazzoni S."/>
            <person name="Jones D.A.B."/>
            <person name="Phan H.T."/>
            <person name="Tan K.-C."/>
            <person name="Hane J.K."/>
        </authorList>
    </citation>
    <scope>NUCLEOTIDE SEQUENCE [LARGE SCALE GENOMIC DNA]</scope>
    <source>
        <strain evidence="2">SN15 / ATCC MYA-4574 / FGSC 10173)</strain>
    </source>
</reference>
<sequence>MRRRALRLVRRVGVGSEVSVEWLSSQEGCARLVTRNFGRVAAAAGGCRRWIWETAVESLR</sequence>
<accession>A0A7U2FGT5</accession>
<gene>
    <name evidence="1" type="ORF">JI435_418220</name>
</gene>
<dbReference type="AlphaFoldDB" id="A0A7U2FGT5"/>
<evidence type="ECO:0000313" key="2">
    <source>
        <dbReference type="Proteomes" id="UP000663193"/>
    </source>
</evidence>
<keyword evidence="2" id="KW-1185">Reference proteome</keyword>
<dbReference type="VEuPathDB" id="FungiDB:JI435_418220"/>
<protein>
    <submittedName>
        <fullName evidence="1">Uncharacterized protein</fullName>
    </submittedName>
</protein>